<evidence type="ECO:0008006" key="5">
    <source>
        <dbReference type="Google" id="ProtNLM"/>
    </source>
</evidence>
<dbReference type="GO" id="GO:0003677">
    <property type="term" value="F:DNA binding"/>
    <property type="evidence" value="ECO:0007669"/>
    <property type="project" value="InterPro"/>
</dbReference>
<dbReference type="RefSeq" id="WP_070071959.1">
    <property type="nucleotide sequence ID" value="NZ_CP017448.1"/>
</dbReference>
<evidence type="ECO:0000313" key="4">
    <source>
        <dbReference type="Proteomes" id="UP000095342"/>
    </source>
</evidence>
<dbReference type="InterPro" id="IPR024467">
    <property type="entry name" value="Xre/MbcA/ParS-like_toxin-bd"/>
</dbReference>
<dbReference type="InterPro" id="IPR046847">
    <property type="entry name" value="Xre-like_HTH"/>
</dbReference>
<dbReference type="Proteomes" id="UP000095342">
    <property type="component" value="Chromosome"/>
</dbReference>
<reference evidence="3 4" key="1">
    <citation type="submission" date="2016-09" db="EMBL/GenBank/DDBJ databases">
        <title>Acidihalobacter prosperus V6 (DSM14174).</title>
        <authorList>
            <person name="Khaleque H.N."/>
            <person name="Ramsay J.P."/>
            <person name="Murphy R.J.T."/>
            <person name="Kaksonen A.H."/>
            <person name="Boxall N.J."/>
            <person name="Watkin E.L.J."/>
        </authorList>
    </citation>
    <scope>NUCLEOTIDE SEQUENCE [LARGE SCALE GENOMIC DNA]</scope>
    <source>
        <strain evidence="3 4">V6</strain>
    </source>
</reference>
<evidence type="ECO:0000259" key="2">
    <source>
        <dbReference type="Pfam" id="PF20432"/>
    </source>
</evidence>
<gene>
    <name evidence="3" type="ORF">BJI67_04140</name>
</gene>
<feature type="domain" description="Antitoxin Xre-like helix-turn-helix" evidence="2">
    <location>
        <begin position="6"/>
        <end position="67"/>
    </location>
</feature>
<evidence type="ECO:0000259" key="1">
    <source>
        <dbReference type="Pfam" id="PF09722"/>
    </source>
</evidence>
<proteinExistence type="predicted"/>
<dbReference type="KEGG" id="aaeo:BJI67_04140"/>
<evidence type="ECO:0000313" key="3">
    <source>
        <dbReference type="EMBL" id="AOV16366.1"/>
    </source>
</evidence>
<dbReference type="EMBL" id="CP017448">
    <property type="protein sequence ID" value="AOV16366.1"/>
    <property type="molecule type" value="Genomic_DNA"/>
</dbReference>
<organism evidence="3 4">
    <name type="scientific">Acidihalobacter aeolianus</name>
    <dbReference type="NCBI Taxonomy" id="2792603"/>
    <lineage>
        <taxon>Bacteria</taxon>
        <taxon>Pseudomonadati</taxon>
        <taxon>Pseudomonadota</taxon>
        <taxon>Gammaproteobacteria</taxon>
        <taxon>Chromatiales</taxon>
        <taxon>Ectothiorhodospiraceae</taxon>
        <taxon>Acidihalobacter</taxon>
    </lineage>
</organism>
<dbReference type="Pfam" id="PF20432">
    <property type="entry name" value="Xre-like-HTH"/>
    <property type="match status" value="1"/>
</dbReference>
<dbReference type="AlphaFoldDB" id="A0A1D8K5X8"/>
<sequence>MNQQQHHLGEKAVLTKAVFNAASCLGLKVGELAQILGCDRSTLQRHRRNGGLDPASKSGELSLLLIRVYRDLFALMGGQRAHMQHWLNTENLHLHAIPREMLARVEGLTAVLAYLDAMRGKT</sequence>
<protein>
    <recommendedName>
        <fullName evidence="5">XRE family transcriptional regulator</fullName>
    </recommendedName>
</protein>
<accession>A0A1D8K5X8</accession>
<dbReference type="Pfam" id="PF09722">
    <property type="entry name" value="Xre_MbcA_ParS_C"/>
    <property type="match status" value="1"/>
</dbReference>
<feature type="domain" description="Antitoxin Xre/MbcA/ParS-like toxin-binding" evidence="1">
    <location>
        <begin position="72"/>
        <end position="120"/>
    </location>
</feature>
<name>A0A1D8K5X8_9GAMM</name>
<keyword evidence="4" id="KW-1185">Reference proteome</keyword>